<dbReference type="Pfam" id="PF13450">
    <property type="entry name" value="NAD_binding_8"/>
    <property type="match status" value="1"/>
</dbReference>
<feature type="region of interest" description="Disordered" evidence="1">
    <location>
        <begin position="25"/>
        <end position="49"/>
    </location>
</feature>
<dbReference type="PATRIC" id="fig|273678.4.peg.1530"/>
<dbReference type="PANTHER" id="PTHR10742:SF410">
    <property type="entry name" value="LYSINE-SPECIFIC HISTONE DEMETHYLASE 2"/>
    <property type="match status" value="1"/>
</dbReference>
<comment type="caution">
    <text evidence="4">The sequence shown here is derived from an EMBL/GenBank/DDBJ whole genome shotgun (WGS) entry which is preliminary data.</text>
</comment>
<dbReference type="GO" id="GO:0032259">
    <property type="term" value="P:methylation"/>
    <property type="evidence" value="ECO:0007669"/>
    <property type="project" value="UniProtKB-KW"/>
</dbReference>
<evidence type="ECO:0000313" key="4">
    <source>
        <dbReference type="EMBL" id="KJL47904.1"/>
    </source>
</evidence>
<dbReference type="PRINTS" id="PR00419">
    <property type="entry name" value="ADXRDTASE"/>
</dbReference>
<dbReference type="Gene3D" id="3.50.50.60">
    <property type="entry name" value="FAD/NAD(P)-binding domain"/>
    <property type="match status" value="3"/>
</dbReference>
<dbReference type="InterPro" id="IPR050281">
    <property type="entry name" value="Flavin_monoamine_oxidase"/>
</dbReference>
<dbReference type="PROSITE" id="PS51318">
    <property type="entry name" value="TAT"/>
    <property type="match status" value="1"/>
</dbReference>
<dbReference type="Gene3D" id="3.90.660.10">
    <property type="match status" value="3"/>
</dbReference>
<feature type="signal peptide" evidence="2">
    <location>
        <begin position="1"/>
        <end position="22"/>
    </location>
</feature>
<sequence length="456" mass="45937">MKMTRRTLLVGAGAGVIGVLLASCTPEPAPTPTPDRSPSPTPTGGGPAPVAFARSAWSTDPSALGAASFTPVGVQSASRDALATSIRDRLFFAGEATDADAPGTMAGALRSGTRAAEELLAAAGAGERVAIVGAGLAGAAAASRLASTGLVLTVFESRDRIGGRVQSIVDDELWPVPAQLGGWLIGADDTDLSEQLNALDIRTGVLETPMWISAEGEVAAPSTQPIADAITAAQALPADISLAQALADAGADPAEPGLAALLAYVAASAGPDADQASSWFPPMLPPDARTAVLGDLGAVLAQLVDGVKVSLSSAVSRVAYDDAGVSLGIATGESLSFDRVIITVPLGVLQSDGIEFAPKLPFAQRGAIAELGMGFIETVWLRFDEPLIDTEATIWHAVGGDQKIRTWFNLAPVTGDAIMVGIVGGADAAEFAALDDAAARAAAMAALATFMQPAAA</sequence>
<dbReference type="EMBL" id="JYJB01000008">
    <property type="protein sequence ID" value="KJL47904.1"/>
    <property type="molecule type" value="Genomic_DNA"/>
</dbReference>
<feature type="domain" description="Amine oxidase" evidence="3">
    <location>
        <begin position="46"/>
        <end position="120"/>
    </location>
</feature>
<evidence type="ECO:0000259" key="3">
    <source>
        <dbReference type="Pfam" id="PF01593"/>
    </source>
</evidence>
<dbReference type="STRING" id="273678.RS84_01532"/>
<feature type="chain" id="PRO_5039154703" evidence="2">
    <location>
        <begin position="23"/>
        <end position="456"/>
    </location>
</feature>
<dbReference type="InterPro" id="IPR006311">
    <property type="entry name" value="TAT_signal"/>
</dbReference>
<dbReference type="PROSITE" id="PS51257">
    <property type="entry name" value="PROKAR_LIPOPROTEIN"/>
    <property type="match status" value="1"/>
</dbReference>
<dbReference type="EC" id="2.1.1.61" evidence="4"/>
<dbReference type="Pfam" id="PF01593">
    <property type="entry name" value="Amino_oxidase"/>
    <property type="match status" value="2"/>
</dbReference>
<proteinExistence type="predicted"/>
<dbReference type="PANTHER" id="PTHR10742">
    <property type="entry name" value="FLAVIN MONOAMINE OXIDASE"/>
    <property type="match status" value="1"/>
</dbReference>
<dbReference type="Proteomes" id="UP000033900">
    <property type="component" value="Unassembled WGS sequence"/>
</dbReference>
<feature type="domain" description="Amine oxidase" evidence="3">
    <location>
        <begin position="293"/>
        <end position="452"/>
    </location>
</feature>
<dbReference type="InterPro" id="IPR036188">
    <property type="entry name" value="FAD/NAD-bd_sf"/>
</dbReference>
<dbReference type="SUPFAM" id="SSF51905">
    <property type="entry name" value="FAD/NAD(P)-binding domain"/>
    <property type="match status" value="2"/>
</dbReference>
<dbReference type="GO" id="GO:0004808">
    <property type="term" value="F:tRNA (5-methylaminomethyl-2-thiouridylate)(34)-methyltransferase activity"/>
    <property type="evidence" value="ECO:0007669"/>
    <property type="project" value="UniProtKB-EC"/>
</dbReference>
<dbReference type="AlphaFoldDB" id="A0A0M2HTT8"/>
<dbReference type="GO" id="GO:0016491">
    <property type="term" value="F:oxidoreductase activity"/>
    <property type="evidence" value="ECO:0007669"/>
    <property type="project" value="InterPro"/>
</dbReference>
<name>A0A0M2HTT8_9MICO</name>
<organism evidence="4 5">
    <name type="scientific">Microbacterium hydrocarbonoxydans</name>
    <dbReference type="NCBI Taxonomy" id="273678"/>
    <lineage>
        <taxon>Bacteria</taxon>
        <taxon>Bacillati</taxon>
        <taxon>Actinomycetota</taxon>
        <taxon>Actinomycetes</taxon>
        <taxon>Micrococcales</taxon>
        <taxon>Microbacteriaceae</taxon>
        <taxon>Microbacterium</taxon>
    </lineage>
</organism>
<protein>
    <submittedName>
        <fullName evidence="4">tRNA 5-methylaminomethyl-2-thiouridine biosynthesis bifunctional protein MnmC</fullName>
        <ecNumber evidence="4">2.1.1.61</ecNumber>
    </submittedName>
</protein>
<keyword evidence="5" id="KW-1185">Reference proteome</keyword>
<evidence type="ECO:0000313" key="5">
    <source>
        <dbReference type="Proteomes" id="UP000033900"/>
    </source>
</evidence>
<feature type="compositionally biased region" description="Pro residues" evidence="1">
    <location>
        <begin position="27"/>
        <end position="41"/>
    </location>
</feature>
<evidence type="ECO:0000256" key="2">
    <source>
        <dbReference type="SAM" id="SignalP"/>
    </source>
</evidence>
<dbReference type="InterPro" id="IPR002937">
    <property type="entry name" value="Amino_oxidase"/>
</dbReference>
<evidence type="ECO:0000256" key="1">
    <source>
        <dbReference type="SAM" id="MobiDB-lite"/>
    </source>
</evidence>
<keyword evidence="4" id="KW-0808">Transferase</keyword>
<keyword evidence="2" id="KW-0732">Signal</keyword>
<keyword evidence="4" id="KW-0489">Methyltransferase</keyword>
<gene>
    <name evidence="4" type="primary">mnmC</name>
    <name evidence="4" type="ORF">RS84_01532</name>
</gene>
<reference evidence="4 5" key="1">
    <citation type="submission" date="2015-02" db="EMBL/GenBank/DDBJ databases">
        <title>Draft genome sequences of ten Microbacterium spp. with emphasis on heavy metal contaminated environments.</title>
        <authorList>
            <person name="Corretto E."/>
        </authorList>
    </citation>
    <scope>NUCLEOTIDE SEQUENCE [LARGE SCALE GENOMIC DNA]</scope>
    <source>
        <strain evidence="4 5">SA35</strain>
    </source>
</reference>
<dbReference type="OrthoDB" id="337830at2"/>
<accession>A0A0M2HTT8</accession>